<dbReference type="AlphaFoldDB" id="A0A146G9A2"/>
<organism evidence="1 2">
    <name type="scientific">Terrimicrobium sacchariphilum</name>
    <dbReference type="NCBI Taxonomy" id="690879"/>
    <lineage>
        <taxon>Bacteria</taxon>
        <taxon>Pseudomonadati</taxon>
        <taxon>Verrucomicrobiota</taxon>
        <taxon>Terrimicrobiia</taxon>
        <taxon>Terrimicrobiales</taxon>
        <taxon>Terrimicrobiaceae</taxon>
        <taxon>Terrimicrobium</taxon>
    </lineage>
</organism>
<dbReference type="PROSITE" id="PS51257">
    <property type="entry name" value="PROKAR_LIPOPROTEIN"/>
    <property type="match status" value="1"/>
</dbReference>
<dbReference type="InParanoid" id="A0A146G9A2"/>
<evidence type="ECO:0000313" key="1">
    <source>
        <dbReference type="EMBL" id="GAT33863.1"/>
    </source>
</evidence>
<name>A0A146G9A2_TERSA</name>
<accession>A0A146G9A2</accession>
<dbReference type="STRING" id="690879.TSACC_22283"/>
<keyword evidence="2" id="KW-1185">Reference proteome</keyword>
<comment type="caution">
    <text evidence="1">The sequence shown here is derived from an EMBL/GenBank/DDBJ whole genome shotgun (WGS) entry which is preliminary data.</text>
</comment>
<proteinExistence type="predicted"/>
<dbReference type="EMBL" id="BDCO01000002">
    <property type="protein sequence ID" value="GAT33863.1"/>
    <property type="molecule type" value="Genomic_DNA"/>
</dbReference>
<sequence length="154" mass="17359">MIRILLLALTAAVIFTGCETVDPDASARSAANAAILQEAPGNYFVGRRMYKKDYKVWGWVREPGKPWKSAKLVMFNEQRKLAPDRERNQIGSDNNYEYKLTGYFSGETVYEPASDGFYPEFVLLGYEVKDVGPANIYSTKRQNDPAVRILAPPL</sequence>
<protein>
    <submittedName>
        <fullName evidence="1">Uncharacterized protein</fullName>
    </submittedName>
</protein>
<dbReference type="Proteomes" id="UP000076023">
    <property type="component" value="Unassembled WGS sequence"/>
</dbReference>
<gene>
    <name evidence="1" type="ORF">TSACC_22283</name>
</gene>
<dbReference type="OrthoDB" id="198327at2"/>
<dbReference type="RefSeq" id="WP_075079547.1">
    <property type="nucleotide sequence ID" value="NZ_BDCO01000002.1"/>
</dbReference>
<evidence type="ECO:0000313" key="2">
    <source>
        <dbReference type="Proteomes" id="UP000076023"/>
    </source>
</evidence>
<reference evidence="2" key="1">
    <citation type="journal article" date="2017" name="Genome Announc.">
        <title>Draft Genome Sequence of Terrimicrobium sacchariphilum NM-5T, a Facultative Anaerobic Soil Bacterium of the Class Spartobacteria.</title>
        <authorList>
            <person name="Qiu Y.L."/>
            <person name="Tourlousse D.M."/>
            <person name="Matsuura N."/>
            <person name="Ohashi A."/>
            <person name="Sekiguchi Y."/>
        </authorList>
    </citation>
    <scope>NUCLEOTIDE SEQUENCE [LARGE SCALE GENOMIC DNA]</scope>
    <source>
        <strain evidence="2">NM-5</strain>
    </source>
</reference>